<organism evidence="5 6">
    <name type="scientific">Micromonospora rubida</name>
    <dbReference type="NCBI Taxonomy" id="2697657"/>
    <lineage>
        <taxon>Bacteria</taxon>
        <taxon>Bacillati</taxon>
        <taxon>Actinomycetota</taxon>
        <taxon>Actinomycetes</taxon>
        <taxon>Micromonosporales</taxon>
        <taxon>Micromonosporaceae</taxon>
        <taxon>Micromonospora</taxon>
    </lineage>
</organism>
<keyword evidence="2 5" id="KW-0436">Ligase</keyword>
<dbReference type="InterPro" id="IPR050191">
    <property type="entry name" value="ATP-dep_DNA_ligase"/>
</dbReference>
<proteinExistence type="inferred from homology"/>
<dbReference type="RefSeq" id="WP_396678106.1">
    <property type="nucleotide sequence ID" value="NZ_JBIRPU010000004.1"/>
</dbReference>
<evidence type="ECO:0000256" key="2">
    <source>
        <dbReference type="ARBA" id="ARBA00022598"/>
    </source>
</evidence>
<feature type="domain" description="ATP-dependent DNA ligase family profile" evidence="4">
    <location>
        <begin position="82"/>
        <end position="207"/>
    </location>
</feature>
<gene>
    <name evidence="5" type="ORF">ACH4OY_10130</name>
</gene>
<dbReference type="Proteomes" id="UP001611075">
    <property type="component" value="Unassembled WGS sequence"/>
</dbReference>
<evidence type="ECO:0000259" key="4">
    <source>
        <dbReference type="PROSITE" id="PS50160"/>
    </source>
</evidence>
<dbReference type="Gene3D" id="2.40.50.140">
    <property type="entry name" value="Nucleic acid-binding proteins"/>
    <property type="match status" value="1"/>
</dbReference>
<dbReference type="GO" id="GO:0016874">
    <property type="term" value="F:ligase activity"/>
    <property type="evidence" value="ECO:0007669"/>
    <property type="project" value="UniProtKB-KW"/>
</dbReference>
<sequence>MRSLEKDGWRLLAWVGAQRVYLQSRQLRDLTRYFPDIVGHLQAHVGPDAVIDGEVVSWDPVTGRSSFPALQRRITAGRGLAVEVAARPAYLVAFDLLADAGGEELLSLPLAERRARLQRLLAGAPAQLLVCPQTLDVDEARGWMRDWVVAGVEGLVVKDLAGRYTPGRQGWLKLKSRTTTEAVIGGVTGSLAAPGSLLLGRFDARGRLRYVARTHQLGAARHRDITGMLRPALGAHPWPVPLPAAWTGQLADRLPVPYTRVEPTVVAEVEVDVAYEHGRWRHHSRFLRIRAELEPAEVPLWSPGGLAA</sequence>
<evidence type="ECO:0000313" key="5">
    <source>
        <dbReference type="EMBL" id="MFI0793043.1"/>
    </source>
</evidence>
<dbReference type="Gene3D" id="3.30.470.30">
    <property type="entry name" value="DNA ligase/mRNA capping enzyme"/>
    <property type="match status" value="1"/>
</dbReference>
<dbReference type="PANTHER" id="PTHR45674">
    <property type="entry name" value="DNA LIGASE 1/3 FAMILY MEMBER"/>
    <property type="match status" value="1"/>
</dbReference>
<reference evidence="5 6" key="1">
    <citation type="submission" date="2024-10" db="EMBL/GenBank/DDBJ databases">
        <title>The Natural Products Discovery Center: Release of the First 8490 Sequenced Strains for Exploring Actinobacteria Biosynthetic Diversity.</title>
        <authorList>
            <person name="Kalkreuter E."/>
            <person name="Kautsar S.A."/>
            <person name="Yang D."/>
            <person name="Bader C.D."/>
            <person name="Teijaro C.N."/>
            <person name="Fluegel L."/>
            <person name="Davis C.M."/>
            <person name="Simpson J.R."/>
            <person name="Lauterbach L."/>
            <person name="Steele A.D."/>
            <person name="Gui C."/>
            <person name="Meng S."/>
            <person name="Li G."/>
            <person name="Viehrig K."/>
            <person name="Ye F."/>
            <person name="Su P."/>
            <person name="Kiefer A.F."/>
            <person name="Nichols A."/>
            <person name="Cepeda A.J."/>
            <person name="Yan W."/>
            <person name="Fan B."/>
            <person name="Jiang Y."/>
            <person name="Adhikari A."/>
            <person name="Zheng C.-J."/>
            <person name="Schuster L."/>
            <person name="Cowan T.M."/>
            <person name="Smanski M.J."/>
            <person name="Chevrette M.G."/>
            <person name="De Carvalho L.P.S."/>
            <person name="Shen B."/>
        </authorList>
    </citation>
    <scope>NUCLEOTIDE SEQUENCE [LARGE SCALE GENOMIC DNA]</scope>
    <source>
        <strain evidence="5 6">NPDC021253</strain>
    </source>
</reference>
<protein>
    <submittedName>
        <fullName evidence="5">ATP-dependent DNA ligase</fullName>
    </submittedName>
</protein>
<comment type="similarity">
    <text evidence="1">Belongs to the ATP-dependent DNA ligase family.</text>
</comment>
<name>A0ABW7SM53_9ACTN</name>
<comment type="caution">
    <text evidence="5">The sequence shown here is derived from an EMBL/GenBank/DDBJ whole genome shotgun (WGS) entry which is preliminary data.</text>
</comment>
<dbReference type="PANTHER" id="PTHR45674:SF4">
    <property type="entry name" value="DNA LIGASE 1"/>
    <property type="match status" value="1"/>
</dbReference>
<evidence type="ECO:0000256" key="3">
    <source>
        <dbReference type="ARBA" id="ARBA00034003"/>
    </source>
</evidence>
<evidence type="ECO:0000313" key="6">
    <source>
        <dbReference type="Proteomes" id="UP001611075"/>
    </source>
</evidence>
<comment type="catalytic activity">
    <reaction evidence="3">
        <text>ATP + (deoxyribonucleotide)n-3'-hydroxyl + 5'-phospho-(deoxyribonucleotide)m = (deoxyribonucleotide)n+m + AMP + diphosphate.</text>
        <dbReference type="EC" id="6.5.1.1"/>
    </reaction>
</comment>
<dbReference type="EMBL" id="JBIRPU010000004">
    <property type="protein sequence ID" value="MFI0793043.1"/>
    <property type="molecule type" value="Genomic_DNA"/>
</dbReference>
<dbReference type="InterPro" id="IPR016059">
    <property type="entry name" value="DNA_ligase_ATP-dep_CS"/>
</dbReference>
<dbReference type="SUPFAM" id="SSF56091">
    <property type="entry name" value="DNA ligase/mRNA capping enzyme, catalytic domain"/>
    <property type="match status" value="1"/>
</dbReference>
<dbReference type="PROSITE" id="PS00333">
    <property type="entry name" value="DNA_LIGASE_A2"/>
    <property type="match status" value="1"/>
</dbReference>
<accession>A0ABW7SM53</accession>
<dbReference type="PROSITE" id="PS50160">
    <property type="entry name" value="DNA_LIGASE_A3"/>
    <property type="match status" value="1"/>
</dbReference>
<dbReference type="InterPro" id="IPR012310">
    <property type="entry name" value="DNA_ligase_ATP-dep_cent"/>
</dbReference>
<evidence type="ECO:0000256" key="1">
    <source>
        <dbReference type="ARBA" id="ARBA00007572"/>
    </source>
</evidence>
<dbReference type="InterPro" id="IPR012340">
    <property type="entry name" value="NA-bd_OB-fold"/>
</dbReference>
<dbReference type="Pfam" id="PF01068">
    <property type="entry name" value="DNA_ligase_A_M"/>
    <property type="match status" value="1"/>
</dbReference>
<keyword evidence="6" id="KW-1185">Reference proteome</keyword>